<evidence type="ECO:0000313" key="2">
    <source>
        <dbReference type="Proteomes" id="UP000192907"/>
    </source>
</evidence>
<proteinExistence type="predicted"/>
<evidence type="ECO:0008006" key="3">
    <source>
        <dbReference type="Google" id="ProtNLM"/>
    </source>
</evidence>
<protein>
    <recommendedName>
        <fullName evidence="3">Lipoprotein</fullName>
    </recommendedName>
</protein>
<dbReference type="RefSeq" id="WP_132325733.1">
    <property type="nucleotide sequence ID" value="NZ_FWZT01000054.1"/>
</dbReference>
<reference evidence="2" key="1">
    <citation type="submission" date="2017-04" db="EMBL/GenBank/DDBJ databases">
        <authorList>
            <person name="Varghese N."/>
            <person name="Submissions S."/>
        </authorList>
    </citation>
    <scope>NUCLEOTIDE SEQUENCE [LARGE SCALE GENOMIC DNA]</scope>
    <source>
        <strain evidence="2">RKEM611</strain>
    </source>
</reference>
<keyword evidence="2" id="KW-1185">Reference proteome</keyword>
<dbReference type="EMBL" id="FWZT01000054">
    <property type="protein sequence ID" value="SMF84366.1"/>
    <property type="molecule type" value="Genomic_DNA"/>
</dbReference>
<evidence type="ECO:0000313" key="1">
    <source>
        <dbReference type="EMBL" id="SMF84366.1"/>
    </source>
</evidence>
<dbReference type="Proteomes" id="UP000192907">
    <property type="component" value="Unassembled WGS sequence"/>
</dbReference>
<sequence length="129" mass="14857">MIRSILVSATLLAALGCDSTLTEEERMWLGPWYVRLLSKVAVPDVSEDAFRKCKLYDAIIFDRTHKTGNCAENLMEGYIDRFIEENQGEINYENYIRSKVVDEYIGRILRECDVRKPNVVGQLVGIYCQ</sequence>
<name>A0A1Y6CSC4_9BACT</name>
<gene>
    <name evidence="1" type="ORF">SAMN06296036_1541</name>
</gene>
<organism evidence="1 2">
    <name type="scientific">Pseudobacteriovorax antillogorgiicola</name>
    <dbReference type="NCBI Taxonomy" id="1513793"/>
    <lineage>
        <taxon>Bacteria</taxon>
        <taxon>Pseudomonadati</taxon>
        <taxon>Bdellovibrionota</taxon>
        <taxon>Oligoflexia</taxon>
        <taxon>Oligoflexales</taxon>
        <taxon>Pseudobacteriovoracaceae</taxon>
        <taxon>Pseudobacteriovorax</taxon>
    </lineage>
</organism>
<accession>A0A1Y6CSC4</accession>
<dbReference type="PROSITE" id="PS51257">
    <property type="entry name" value="PROKAR_LIPOPROTEIN"/>
    <property type="match status" value="1"/>
</dbReference>
<dbReference type="AlphaFoldDB" id="A0A1Y6CSC4"/>